<evidence type="ECO:0000313" key="2">
    <source>
        <dbReference type="Proteomes" id="UP000193200"/>
    </source>
</evidence>
<reference evidence="1 2" key="1">
    <citation type="submission" date="2017-03" db="EMBL/GenBank/DDBJ databases">
        <authorList>
            <person name="Afonso C.L."/>
            <person name="Miller P.J."/>
            <person name="Scott M.A."/>
            <person name="Spackman E."/>
            <person name="Goraichik I."/>
            <person name="Dimitrov K.M."/>
            <person name="Suarez D.L."/>
            <person name="Swayne D.E."/>
        </authorList>
    </citation>
    <scope>NUCLEOTIDE SEQUENCE [LARGE SCALE GENOMIC DNA]</scope>
    <source>
        <strain evidence="1 2">CECT 7691</strain>
    </source>
</reference>
<dbReference type="Proteomes" id="UP000193200">
    <property type="component" value="Unassembled WGS sequence"/>
</dbReference>
<keyword evidence="2" id="KW-1185">Reference proteome</keyword>
<accession>A0A1Y5SRY3</accession>
<dbReference type="AlphaFoldDB" id="A0A1Y5SRY3"/>
<evidence type="ECO:0000313" key="1">
    <source>
        <dbReference type="EMBL" id="SLN45561.1"/>
    </source>
</evidence>
<sequence>MNKLHAYETERPTDTVAANLIRSGLDPDLQIANPILALGLDAWRSLCGARPMPAPKDIDPLMLPRAILPHVLLLDIEQGPPARFRWRLIGTHITQTLGRDCSGCY</sequence>
<dbReference type="EMBL" id="FWFR01000001">
    <property type="protein sequence ID" value="SLN45561.1"/>
    <property type="molecule type" value="Genomic_DNA"/>
</dbReference>
<dbReference type="OrthoDB" id="7354362at2"/>
<proteinExistence type="predicted"/>
<organism evidence="1 2">
    <name type="scientific">Oceanibacterium hippocampi</name>
    <dbReference type="NCBI Taxonomy" id="745714"/>
    <lineage>
        <taxon>Bacteria</taxon>
        <taxon>Pseudomonadati</taxon>
        <taxon>Pseudomonadota</taxon>
        <taxon>Alphaproteobacteria</taxon>
        <taxon>Sneathiellales</taxon>
        <taxon>Sneathiellaceae</taxon>
        <taxon>Oceanibacterium</taxon>
    </lineage>
</organism>
<dbReference type="InParanoid" id="A0A1Y5SRY3"/>
<dbReference type="InterPro" id="IPR009922">
    <property type="entry name" value="DUF1457"/>
</dbReference>
<name>A0A1Y5SRY3_9PROT</name>
<dbReference type="RefSeq" id="WP_085883174.1">
    <property type="nucleotide sequence ID" value="NZ_FWFR01000001.1"/>
</dbReference>
<protein>
    <submittedName>
        <fullName evidence="1">Uncharacterized protein</fullName>
    </submittedName>
</protein>
<dbReference type="Pfam" id="PF07310">
    <property type="entry name" value="PAS_5"/>
    <property type="match status" value="1"/>
</dbReference>
<gene>
    <name evidence="1" type="ORF">OCH7691_01963</name>
</gene>